<dbReference type="PANTHER" id="PTHR42973">
    <property type="entry name" value="BINDING OXIDOREDUCTASE, PUTATIVE (AFU_ORTHOLOGUE AFUA_1G17690)-RELATED"/>
    <property type="match status" value="1"/>
</dbReference>
<proteinExistence type="inferred from homology"/>
<gene>
    <name evidence="6" type="ORF">PGRI_053580</name>
</gene>
<keyword evidence="2" id="KW-0285">Flavoprotein</keyword>
<dbReference type="Gene3D" id="3.40.462.20">
    <property type="match status" value="1"/>
</dbReference>
<comment type="caution">
    <text evidence="6">The sequence shown here is derived from an EMBL/GenBank/DDBJ whole genome shotgun (WGS) entry which is preliminary data.</text>
</comment>
<dbReference type="InterPro" id="IPR006094">
    <property type="entry name" value="Oxid_FAD_bind_N"/>
</dbReference>
<name>A0A135LC04_PENPA</name>
<dbReference type="InterPro" id="IPR050416">
    <property type="entry name" value="FAD-linked_Oxidoreductase"/>
</dbReference>
<keyword evidence="3" id="KW-0274">FAD</keyword>
<dbReference type="Gene3D" id="3.30.43.10">
    <property type="entry name" value="Uridine Diphospho-n-acetylenolpyruvylglucosamine Reductase, domain 2"/>
    <property type="match status" value="1"/>
</dbReference>
<dbReference type="InterPro" id="IPR036318">
    <property type="entry name" value="FAD-bd_PCMH-like_sf"/>
</dbReference>
<dbReference type="PANTHER" id="PTHR42973:SF7">
    <property type="entry name" value="FAD-BINDING PCMH-TYPE DOMAIN-CONTAINING PROTEIN"/>
    <property type="match status" value="1"/>
</dbReference>
<dbReference type="OrthoDB" id="415825at2759"/>
<dbReference type="SUPFAM" id="SSF56176">
    <property type="entry name" value="FAD-binding/transporter-associated domain-like"/>
    <property type="match status" value="1"/>
</dbReference>
<dbReference type="InterPro" id="IPR016166">
    <property type="entry name" value="FAD-bd_PCMH"/>
</dbReference>
<dbReference type="OMA" id="VMPLAWY"/>
<evidence type="ECO:0000259" key="5">
    <source>
        <dbReference type="PROSITE" id="PS51387"/>
    </source>
</evidence>
<organism evidence="6 7">
    <name type="scientific">Penicillium patulum</name>
    <name type="common">Penicillium griseofulvum</name>
    <dbReference type="NCBI Taxonomy" id="5078"/>
    <lineage>
        <taxon>Eukaryota</taxon>
        <taxon>Fungi</taxon>
        <taxon>Dikarya</taxon>
        <taxon>Ascomycota</taxon>
        <taxon>Pezizomycotina</taxon>
        <taxon>Eurotiomycetes</taxon>
        <taxon>Eurotiomycetidae</taxon>
        <taxon>Eurotiales</taxon>
        <taxon>Aspergillaceae</taxon>
        <taxon>Penicillium</taxon>
    </lineage>
</organism>
<accession>A0A135LC04</accession>
<keyword evidence="4" id="KW-0560">Oxidoreductase</keyword>
<evidence type="ECO:0000313" key="6">
    <source>
        <dbReference type="EMBL" id="KXG46502.1"/>
    </source>
</evidence>
<sequence>MPLAEFVLYIKGRLSVDAEVLTDRTDAQFWTTPKRWSNVGVKIPGAVVRPACEDDVVQVVKAAATTSTPFVAATGGHSPWSSIGENGFVIDMSKFKGVEVDTCCGTVQVRGGVLHKEFQVELARHEQCTAIGDANTIGVIPFFLGGGISLYSGQFGFGSDNILSARVVTADGSLVEASDTKNPDLFWAIRGAGQFFGVVTELTIRTYPLSTLGSMVGGHCFRQLVYPISQAREVAAIMKDIMVDPSTPTSGHLMIVSRPPEFHQVIVINAHYIGDPAQAEFAFQRLKNLNPIETTTRMLLFENHSDYPLAKSSPGDYRSINLIGLAEFTIGKFLAMAKLHQDLITDYPDAKGTQVIFGWRAPVCQLPITDTSFGNAGQLLWL</sequence>
<dbReference type="GO" id="GO:0071949">
    <property type="term" value="F:FAD binding"/>
    <property type="evidence" value="ECO:0007669"/>
    <property type="project" value="InterPro"/>
</dbReference>
<evidence type="ECO:0000313" key="7">
    <source>
        <dbReference type="Proteomes" id="UP000070168"/>
    </source>
</evidence>
<evidence type="ECO:0000256" key="1">
    <source>
        <dbReference type="ARBA" id="ARBA00005466"/>
    </source>
</evidence>
<dbReference type="AlphaFoldDB" id="A0A135LC04"/>
<protein>
    <submittedName>
        <fullName evidence="6">FAD-binding, type 2</fullName>
    </submittedName>
</protein>
<comment type="similarity">
    <text evidence="1">Belongs to the oxygen-dependent FAD-linked oxidoreductase family.</text>
</comment>
<dbReference type="GO" id="GO:0016491">
    <property type="term" value="F:oxidoreductase activity"/>
    <property type="evidence" value="ECO:0007669"/>
    <property type="project" value="UniProtKB-KW"/>
</dbReference>
<dbReference type="GeneID" id="63708371"/>
<evidence type="ECO:0000256" key="3">
    <source>
        <dbReference type="ARBA" id="ARBA00022827"/>
    </source>
</evidence>
<evidence type="ECO:0000256" key="4">
    <source>
        <dbReference type="ARBA" id="ARBA00023002"/>
    </source>
</evidence>
<dbReference type="STRING" id="5078.A0A135LC04"/>
<reference evidence="6 7" key="1">
    <citation type="journal article" date="2016" name="BMC Genomics">
        <title>Genome sequencing and secondary metabolism of the postharvest pathogen Penicillium griseofulvum.</title>
        <authorList>
            <person name="Banani H."/>
            <person name="Marcet-Houben M."/>
            <person name="Ballester A.R."/>
            <person name="Abbruscato P."/>
            <person name="Gonzalez-Candelas L."/>
            <person name="Gabaldon T."/>
            <person name="Spadaro D."/>
        </authorList>
    </citation>
    <scope>NUCLEOTIDE SEQUENCE [LARGE SCALE GENOMIC DNA]</scope>
    <source>
        <strain evidence="6 7">PG3</strain>
    </source>
</reference>
<dbReference type="Gene3D" id="3.30.465.10">
    <property type="match status" value="1"/>
</dbReference>
<dbReference type="RefSeq" id="XP_040645038.1">
    <property type="nucleotide sequence ID" value="XM_040793071.1"/>
</dbReference>
<keyword evidence="7" id="KW-1185">Reference proteome</keyword>
<dbReference type="InterPro" id="IPR016169">
    <property type="entry name" value="FAD-bd_PCMH_sub2"/>
</dbReference>
<dbReference type="Proteomes" id="UP000070168">
    <property type="component" value="Unassembled WGS sequence"/>
</dbReference>
<feature type="domain" description="FAD-binding PCMH-type" evidence="5">
    <location>
        <begin position="40"/>
        <end position="209"/>
    </location>
</feature>
<dbReference type="EMBL" id="LHQR01000069">
    <property type="protein sequence ID" value="KXG46502.1"/>
    <property type="molecule type" value="Genomic_DNA"/>
</dbReference>
<dbReference type="PROSITE" id="PS51387">
    <property type="entry name" value="FAD_PCMH"/>
    <property type="match status" value="1"/>
</dbReference>
<dbReference type="Pfam" id="PF01565">
    <property type="entry name" value="FAD_binding_4"/>
    <property type="match status" value="1"/>
</dbReference>
<dbReference type="InterPro" id="IPR016167">
    <property type="entry name" value="FAD-bd_PCMH_sub1"/>
</dbReference>
<evidence type="ECO:0000256" key="2">
    <source>
        <dbReference type="ARBA" id="ARBA00022630"/>
    </source>
</evidence>